<evidence type="ECO:0000313" key="2">
    <source>
        <dbReference type="EMBL" id="SHH86756.1"/>
    </source>
</evidence>
<dbReference type="InterPro" id="IPR053749">
    <property type="entry name" value="TA_system-associated_sf"/>
</dbReference>
<dbReference type="OrthoDB" id="9928029at2"/>
<evidence type="ECO:0000313" key="3">
    <source>
        <dbReference type="Proteomes" id="UP000183967"/>
    </source>
</evidence>
<keyword evidence="3" id="KW-1185">Reference proteome</keyword>
<dbReference type="InterPro" id="IPR031841">
    <property type="entry name" value="Endopep_inhib"/>
</dbReference>
<dbReference type="RefSeq" id="WP_073197986.1">
    <property type="nucleotide sequence ID" value="NZ_FQXO01000109.1"/>
</dbReference>
<proteinExistence type="predicted"/>
<accession>A0A1M5WGY0</accession>
<keyword evidence="1" id="KW-1133">Transmembrane helix</keyword>
<dbReference type="Pfam" id="PF16800">
    <property type="entry name" value="Endopep_inhib"/>
    <property type="match status" value="1"/>
</dbReference>
<reference evidence="3" key="1">
    <citation type="submission" date="2016-11" db="EMBL/GenBank/DDBJ databases">
        <authorList>
            <person name="Varghese N."/>
            <person name="Submissions S."/>
        </authorList>
    </citation>
    <scope>NUCLEOTIDE SEQUENCE [LARGE SCALE GENOMIC DNA]</scope>
    <source>
        <strain evidence="3">DSM 13643</strain>
    </source>
</reference>
<gene>
    <name evidence="2" type="ORF">SAMN02745135_02473</name>
</gene>
<protein>
    <submittedName>
        <fullName evidence="2">IseA DL-endopeptidase inhibitor</fullName>
    </submittedName>
</protein>
<organism evidence="2 3">
    <name type="scientific">Caloranaerobacter azorensis DSM 13643</name>
    <dbReference type="NCBI Taxonomy" id="1121264"/>
    <lineage>
        <taxon>Bacteria</taxon>
        <taxon>Bacillati</taxon>
        <taxon>Bacillota</taxon>
        <taxon>Tissierellia</taxon>
        <taxon>Tissierellales</taxon>
        <taxon>Thermohalobacteraceae</taxon>
        <taxon>Caloranaerobacter</taxon>
    </lineage>
</organism>
<dbReference type="EMBL" id="FQXO01000109">
    <property type="protein sequence ID" value="SHH86756.1"/>
    <property type="molecule type" value="Genomic_DNA"/>
</dbReference>
<dbReference type="Gene3D" id="3.10.450.420">
    <property type="match status" value="1"/>
</dbReference>
<evidence type="ECO:0000256" key="1">
    <source>
        <dbReference type="SAM" id="Phobius"/>
    </source>
</evidence>
<keyword evidence="1" id="KW-0472">Membrane</keyword>
<name>A0A1M5WGY0_9FIRM</name>
<feature type="transmembrane region" description="Helical" evidence="1">
    <location>
        <begin position="6"/>
        <end position="26"/>
    </location>
</feature>
<dbReference type="AlphaFoldDB" id="A0A1M5WGY0"/>
<dbReference type="Proteomes" id="UP000183967">
    <property type="component" value="Unassembled WGS sequence"/>
</dbReference>
<sequence length="187" mass="21569">MNKKEFMLVSIVIIIIFLSFIGYRYINISHQLKNQLYAEVKLLIDEARDRYRYVSEGGYNPVIIQDDLSKELIVDPNINTKEKLLKFLQKTYTDNAAQKICDELGYEEIDGKLYRALCDCIFIHDWDKASIKDIKVNPLTKSATVIFALPGPFAESNSNDSVKDIVKFKLIKSKDNTYKIDNMIGGW</sequence>
<keyword evidence="1" id="KW-0812">Transmembrane</keyword>